<dbReference type="EMBL" id="FOQG01000014">
    <property type="protein sequence ID" value="SFI86065.1"/>
    <property type="molecule type" value="Genomic_DNA"/>
</dbReference>
<dbReference type="STRING" id="1005945.SAMN05216561_11433"/>
<evidence type="ECO:0000313" key="1">
    <source>
        <dbReference type="EMBL" id="SFI86065.1"/>
    </source>
</evidence>
<protein>
    <submittedName>
        <fullName evidence="1">Uncharacterized protein</fullName>
    </submittedName>
</protein>
<sequence>MTGRAMRQDDPMRRSGAVWCEEHDRWECARNAKRTGDRCHGSAIRGRDRCRMHAGRSSTLEKVIGEGNLAAWSTEHVSADASPLDPGTVVLNQMRIAVLRSDGYGELLRIQIEMDTEPGHELAGLVGTTFAAGRDGTRVETGERARALATEERLWRDRAVSYAKAAHDMGIAERHVELEQERAQLVTTAFLAALEVGGLLPEVRSLMIERFLERLGGSTVAGEVVA</sequence>
<name>A0A1I3LNK3_9ACTN</name>
<evidence type="ECO:0000313" key="2">
    <source>
        <dbReference type="Proteomes" id="UP000198649"/>
    </source>
</evidence>
<gene>
    <name evidence="1" type="ORF">SAMN05216561_11433</name>
</gene>
<proteinExistence type="predicted"/>
<keyword evidence="2" id="KW-1185">Reference proteome</keyword>
<organism evidence="1 2">
    <name type="scientific">Nocardioides psychrotolerans</name>
    <dbReference type="NCBI Taxonomy" id="1005945"/>
    <lineage>
        <taxon>Bacteria</taxon>
        <taxon>Bacillati</taxon>
        <taxon>Actinomycetota</taxon>
        <taxon>Actinomycetes</taxon>
        <taxon>Propionibacteriales</taxon>
        <taxon>Nocardioidaceae</taxon>
        <taxon>Nocardioides</taxon>
    </lineage>
</organism>
<dbReference type="Proteomes" id="UP000198649">
    <property type="component" value="Unassembled WGS sequence"/>
</dbReference>
<accession>A0A1I3LNK3</accession>
<reference evidence="1 2" key="1">
    <citation type="submission" date="2016-10" db="EMBL/GenBank/DDBJ databases">
        <authorList>
            <person name="de Groot N.N."/>
        </authorList>
    </citation>
    <scope>NUCLEOTIDE SEQUENCE [LARGE SCALE GENOMIC DNA]</scope>
    <source>
        <strain evidence="1 2">CGMCC 1.11156</strain>
    </source>
</reference>
<dbReference type="AlphaFoldDB" id="A0A1I3LNK3"/>